<evidence type="ECO:0000313" key="2">
    <source>
        <dbReference type="Proteomes" id="UP000515808"/>
    </source>
</evidence>
<dbReference type="GO" id="GO:0045892">
    <property type="term" value="P:negative regulation of DNA-templated transcription"/>
    <property type="evidence" value="ECO:0007669"/>
    <property type="project" value="TreeGrafter"/>
</dbReference>
<dbReference type="InterPro" id="IPR007761">
    <property type="entry name" value="MtlR-like"/>
</dbReference>
<dbReference type="Gene3D" id="1.20.120.330">
    <property type="entry name" value="Nucleotidyltransferases domain 2"/>
    <property type="match status" value="1"/>
</dbReference>
<dbReference type="InterPro" id="IPR038026">
    <property type="entry name" value="MtlR-like_sf"/>
</dbReference>
<dbReference type="RefSeq" id="WP_187481543.1">
    <property type="nucleotide sequence ID" value="NZ_CP060695.1"/>
</dbReference>
<dbReference type="PANTHER" id="PTHR37941">
    <property type="entry name" value="FUMARASE E-RELATED"/>
    <property type="match status" value="1"/>
</dbReference>
<keyword evidence="2" id="KW-1185">Reference proteome</keyword>
<dbReference type="SUPFAM" id="SSF158668">
    <property type="entry name" value="MtlR-like"/>
    <property type="match status" value="1"/>
</dbReference>
<reference evidence="1 2" key="1">
    <citation type="submission" date="2020-08" db="EMBL/GenBank/DDBJ databases">
        <title>Polaribacter sp. L12M9 isolated from gut of the Korean scallop.</title>
        <authorList>
            <person name="Jeong Y.S."/>
        </authorList>
    </citation>
    <scope>NUCLEOTIDE SEQUENCE [LARGE SCALE GENOMIC DNA]</scope>
    <source>
        <strain evidence="1 2">L12M9</strain>
    </source>
</reference>
<evidence type="ECO:0000313" key="1">
    <source>
        <dbReference type="EMBL" id="QNM84614.1"/>
    </source>
</evidence>
<name>A0A7G9L7L5_9FLAO</name>
<dbReference type="AlphaFoldDB" id="A0A7G9L7L5"/>
<dbReference type="Proteomes" id="UP000515808">
    <property type="component" value="Chromosome"/>
</dbReference>
<gene>
    <name evidence="1" type="ORF">H9W90_10440</name>
</gene>
<accession>A0A7G9L7L5</accession>
<sequence length="192" mass="21976">MKEEIKILDKQVNQLNNESDRACIILAGSIIDDVLYKIFDRYLVSFPSSNDPLFNNNGALSTLSNKIDLAYRFGIISNQMCKSLHSIRKLRNICAHEYESITFNDQKVKDISNNLFNITKLTSAVISQNVEKINTRAKFTFAFSYLIHELNIIHKSVKPLESKEMEFGLTETAAKEYIESKTSNNLNDENKN</sequence>
<protein>
    <submittedName>
        <fullName evidence="1">DUF4145 domain-containing protein</fullName>
    </submittedName>
</protein>
<organism evidence="1 2">
    <name type="scientific">Polaribacter pectinis</name>
    <dbReference type="NCBI Taxonomy" id="2738844"/>
    <lineage>
        <taxon>Bacteria</taxon>
        <taxon>Pseudomonadati</taxon>
        <taxon>Bacteroidota</taxon>
        <taxon>Flavobacteriia</taxon>
        <taxon>Flavobacteriales</taxon>
        <taxon>Flavobacteriaceae</taxon>
    </lineage>
</organism>
<proteinExistence type="predicted"/>
<dbReference type="PANTHER" id="PTHR37941:SF1">
    <property type="entry name" value="FUMARASE E-RELATED"/>
    <property type="match status" value="1"/>
</dbReference>
<dbReference type="KEGG" id="ppec:H9W90_10440"/>
<dbReference type="EMBL" id="CP060695">
    <property type="protein sequence ID" value="QNM84614.1"/>
    <property type="molecule type" value="Genomic_DNA"/>
</dbReference>
<dbReference type="Pfam" id="PF05068">
    <property type="entry name" value="MtlR"/>
    <property type="match status" value="1"/>
</dbReference>